<dbReference type="Proteomes" id="UP001208570">
    <property type="component" value="Unassembled WGS sequence"/>
</dbReference>
<organism evidence="7 8">
    <name type="scientific">Paralvinella palmiformis</name>
    <dbReference type="NCBI Taxonomy" id="53620"/>
    <lineage>
        <taxon>Eukaryota</taxon>
        <taxon>Metazoa</taxon>
        <taxon>Spiralia</taxon>
        <taxon>Lophotrochozoa</taxon>
        <taxon>Annelida</taxon>
        <taxon>Polychaeta</taxon>
        <taxon>Sedentaria</taxon>
        <taxon>Canalipalpata</taxon>
        <taxon>Terebellida</taxon>
        <taxon>Terebelliformia</taxon>
        <taxon>Alvinellidae</taxon>
        <taxon>Paralvinella</taxon>
    </lineage>
</organism>
<feature type="region of interest" description="Disordered" evidence="6">
    <location>
        <begin position="39"/>
        <end position="58"/>
    </location>
</feature>
<keyword evidence="8" id="KW-1185">Reference proteome</keyword>
<keyword evidence="2 5" id="KW-0547">Nucleotide-binding</keyword>
<evidence type="ECO:0000256" key="3">
    <source>
        <dbReference type="ARBA" id="ARBA00022777"/>
    </source>
</evidence>
<gene>
    <name evidence="7" type="ORF">LSH36_678g02039</name>
</gene>
<dbReference type="GO" id="GO:0007030">
    <property type="term" value="P:Golgi organization"/>
    <property type="evidence" value="ECO:0007669"/>
    <property type="project" value="TreeGrafter"/>
</dbReference>
<dbReference type="InterPro" id="IPR039756">
    <property type="entry name" value="Lsb6/PI4K2"/>
</dbReference>
<dbReference type="GO" id="GO:0005768">
    <property type="term" value="C:endosome"/>
    <property type="evidence" value="ECO:0007669"/>
    <property type="project" value="TreeGrafter"/>
</dbReference>
<dbReference type="GO" id="GO:0005886">
    <property type="term" value="C:plasma membrane"/>
    <property type="evidence" value="ECO:0007669"/>
    <property type="project" value="TreeGrafter"/>
</dbReference>
<proteinExistence type="inferred from homology"/>
<dbReference type="GO" id="GO:0005524">
    <property type="term" value="F:ATP binding"/>
    <property type="evidence" value="ECO:0007669"/>
    <property type="project" value="UniProtKB-UniRule"/>
</dbReference>
<comment type="subcellular location">
    <subcellularLocation>
        <location evidence="5">Membrane</location>
        <topology evidence="5">Peripheral membrane protein</topology>
    </subcellularLocation>
</comment>
<dbReference type="AlphaFoldDB" id="A0AAD9J370"/>
<dbReference type="PANTHER" id="PTHR12865">
    <property type="entry name" value="PHOSPHATIDYLINOSITOL 4-KINASE TYPE-II"/>
    <property type="match status" value="1"/>
</dbReference>
<dbReference type="GO" id="GO:0046854">
    <property type="term" value="P:phosphatidylinositol phosphate biosynthetic process"/>
    <property type="evidence" value="ECO:0007669"/>
    <property type="project" value="UniProtKB-UniRule"/>
</dbReference>
<dbReference type="EMBL" id="JAODUP010000678">
    <property type="protein sequence ID" value="KAK2145488.1"/>
    <property type="molecule type" value="Genomic_DNA"/>
</dbReference>
<keyword evidence="4 5" id="KW-0067">ATP-binding</keyword>
<sequence>MSHERSLVPVVDDNSVTVSTSGTAPPDVIFAPATYESTSLTVPGSPRRGNRENTPLLGRTDIECGHVDNNFPEDPEFTQIIRLAESAIEHGIYPERIYQGSSGSYFVKSLEGVSPFSPVHPNQ</sequence>
<accession>A0AAD9J370</accession>
<keyword evidence="1 5" id="KW-0808">Transferase</keyword>
<evidence type="ECO:0000256" key="6">
    <source>
        <dbReference type="SAM" id="MobiDB-lite"/>
    </source>
</evidence>
<keyword evidence="3 5" id="KW-0418">Kinase</keyword>
<evidence type="ECO:0000256" key="5">
    <source>
        <dbReference type="RuleBase" id="RU367084"/>
    </source>
</evidence>
<dbReference type="GO" id="GO:0007032">
    <property type="term" value="P:endosome organization"/>
    <property type="evidence" value="ECO:0007669"/>
    <property type="project" value="TreeGrafter"/>
</dbReference>
<dbReference type="GO" id="GO:0005765">
    <property type="term" value="C:lysosomal membrane"/>
    <property type="evidence" value="ECO:0007669"/>
    <property type="project" value="TreeGrafter"/>
</dbReference>
<dbReference type="GO" id="GO:0004430">
    <property type="term" value="F:1-phosphatidylinositol 4-kinase activity"/>
    <property type="evidence" value="ECO:0007669"/>
    <property type="project" value="UniProtKB-UniRule"/>
</dbReference>
<keyword evidence="5" id="KW-0472">Membrane</keyword>
<evidence type="ECO:0000256" key="4">
    <source>
        <dbReference type="ARBA" id="ARBA00022840"/>
    </source>
</evidence>
<reference evidence="7" key="1">
    <citation type="journal article" date="2023" name="Mol. Biol. Evol.">
        <title>Third-Generation Sequencing Reveals the Adaptive Role of the Epigenome in Three Deep-Sea Polychaetes.</title>
        <authorList>
            <person name="Perez M."/>
            <person name="Aroh O."/>
            <person name="Sun Y."/>
            <person name="Lan Y."/>
            <person name="Juniper S.K."/>
            <person name="Young C.R."/>
            <person name="Angers B."/>
            <person name="Qian P.Y."/>
        </authorList>
    </citation>
    <scope>NUCLEOTIDE SEQUENCE</scope>
    <source>
        <strain evidence="7">P08H-3</strain>
    </source>
</reference>
<comment type="catalytic activity">
    <reaction evidence="5">
        <text>a 1,2-diacyl-sn-glycero-3-phospho-(1D-myo-inositol) + ATP = a 1,2-diacyl-sn-glycero-3-phospho-(1D-myo-inositol 4-phosphate) + ADP + H(+)</text>
        <dbReference type="Rhea" id="RHEA:19877"/>
        <dbReference type="ChEBI" id="CHEBI:15378"/>
        <dbReference type="ChEBI" id="CHEBI:30616"/>
        <dbReference type="ChEBI" id="CHEBI:57880"/>
        <dbReference type="ChEBI" id="CHEBI:58178"/>
        <dbReference type="ChEBI" id="CHEBI:456216"/>
        <dbReference type="EC" id="2.7.1.67"/>
    </reaction>
</comment>
<evidence type="ECO:0000256" key="1">
    <source>
        <dbReference type="ARBA" id="ARBA00022679"/>
    </source>
</evidence>
<protein>
    <recommendedName>
        <fullName evidence="5">Phosphatidylinositol 4-kinase type 2</fullName>
        <ecNumber evidence="5">2.7.1.67</ecNumber>
    </recommendedName>
</protein>
<dbReference type="GO" id="GO:0005802">
    <property type="term" value="C:trans-Golgi network"/>
    <property type="evidence" value="ECO:0007669"/>
    <property type="project" value="TreeGrafter"/>
</dbReference>
<evidence type="ECO:0000256" key="2">
    <source>
        <dbReference type="ARBA" id="ARBA00022741"/>
    </source>
</evidence>
<name>A0AAD9J370_9ANNE</name>
<dbReference type="PANTHER" id="PTHR12865:SF1">
    <property type="entry name" value="PHOSPHATIDYLINOSITOL 4-KINASE TYPE 2"/>
    <property type="match status" value="1"/>
</dbReference>
<dbReference type="EC" id="2.7.1.67" evidence="5"/>
<evidence type="ECO:0000313" key="7">
    <source>
        <dbReference type="EMBL" id="KAK2145488.1"/>
    </source>
</evidence>
<comment type="caution">
    <text evidence="7">The sequence shown here is derived from an EMBL/GenBank/DDBJ whole genome shotgun (WGS) entry which is preliminary data.</text>
</comment>
<evidence type="ECO:0000313" key="8">
    <source>
        <dbReference type="Proteomes" id="UP001208570"/>
    </source>
</evidence>
<comment type="similarity">
    <text evidence="5">Belongs to the PI3/PI4-kinase family. Type II PI4K subfamily.</text>
</comment>